<dbReference type="PANTHER" id="PTHR42953">
    <property type="entry name" value="HIGH-AFFINITY ZINC UPTAKE SYSTEM PROTEIN ZNUA-RELATED"/>
    <property type="match status" value="1"/>
</dbReference>
<dbReference type="SUPFAM" id="SSF53807">
    <property type="entry name" value="Helical backbone' metal receptor"/>
    <property type="match status" value="1"/>
</dbReference>
<dbReference type="InterPro" id="IPR050492">
    <property type="entry name" value="Bact_metal-bind_prot9"/>
</dbReference>
<evidence type="ECO:0000256" key="1">
    <source>
        <dbReference type="ARBA" id="ARBA00011028"/>
    </source>
</evidence>
<dbReference type="EMBL" id="JRAK01000153">
    <property type="protein sequence ID" value="KGN84148.1"/>
    <property type="molecule type" value="Genomic_DNA"/>
</dbReference>
<comment type="caution">
    <text evidence="4">The sequence shown here is derived from an EMBL/GenBank/DDBJ whole genome shotgun (WGS) entry which is preliminary data.</text>
</comment>
<dbReference type="InterPro" id="IPR006127">
    <property type="entry name" value="ZnuA-like"/>
</dbReference>
<name>A0A0A2FBP0_9PORP</name>
<dbReference type="Gene3D" id="3.40.50.1980">
    <property type="entry name" value="Nitrogenase molybdenum iron protein domain"/>
    <property type="match status" value="2"/>
</dbReference>
<evidence type="ECO:0000313" key="5">
    <source>
        <dbReference type="Proteomes" id="UP000030146"/>
    </source>
</evidence>
<accession>A0A0A2FBP0</accession>
<dbReference type="GO" id="GO:0030001">
    <property type="term" value="P:metal ion transport"/>
    <property type="evidence" value="ECO:0007669"/>
    <property type="project" value="InterPro"/>
</dbReference>
<reference evidence="4 5" key="1">
    <citation type="submission" date="2014-08" db="EMBL/GenBank/DDBJ databases">
        <title>Porphyromonas gulae strain:COT-052_OH3439 Genome sequencing.</title>
        <authorList>
            <person name="Wallis C."/>
            <person name="Deusch O."/>
            <person name="O'Flynn C."/>
            <person name="Davis I."/>
            <person name="Jospin G."/>
            <person name="Darling A.E."/>
            <person name="Coil D.A."/>
            <person name="Alexiev A."/>
            <person name="Horsfall A."/>
            <person name="Kirkwood N."/>
            <person name="Harris S."/>
            <person name="Eisen J.A."/>
        </authorList>
    </citation>
    <scope>NUCLEOTIDE SEQUENCE [LARGE SCALE GENOMIC DNA]</scope>
    <source>
        <strain evidence="5">COT-052 OH3439</strain>
    </source>
</reference>
<dbReference type="Proteomes" id="UP000030146">
    <property type="component" value="Unassembled WGS sequence"/>
</dbReference>
<evidence type="ECO:0000256" key="2">
    <source>
        <dbReference type="ARBA" id="ARBA00022448"/>
    </source>
</evidence>
<evidence type="ECO:0000313" key="4">
    <source>
        <dbReference type="EMBL" id="KGN84148.1"/>
    </source>
</evidence>
<keyword evidence="2" id="KW-0813">Transport</keyword>
<gene>
    <name evidence="4" type="ORF">HR15_11335</name>
</gene>
<organism evidence="4 5">
    <name type="scientific">Porphyromonas gulae</name>
    <dbReference type="NCBI Taxonomy" id="111105"/>
    <lineage>
        <taxon>Bacteria</taxon>
        <taxon>Pseudomonadati</taxon>
        <taxon>Bacteroidota</taxon>
        <taxon>Bacteroidia</taxon>
        <taxon>Bacteroidales</taxon>
        <taxon>Porphyromonadaceae</taxon>
        <taxon>Porphyromonas</taxon>
    </lineage>
</organism>
<keyword evidence="5" id="KW-1185">Reference proteome</keyword>
<dbReference type="CDD" id="cd01018">
    <property type="entry name" value="ZntC"/>
    <property type="match status" value="1"/>
</dbReference>
<proteinExistence type="inferred from homology"/>
<protein>
    <submittedName>
        <fullName evidence="4">Adhesin</fullName>
    </submittedName>
</protein>
<sequence>MIRTILSRYVFSNFWGRGATLFLPLFLGFISACIALSACGGGTASGFDRTLAVTIEPQKYFIESIADKSVQVVALVPAGSNPEEYDPSPAVMKRLSEADAYLYIGGLGFEQRNLSAIRDNNPKLPLFEMGKALTDAGGADLHDSCTDHTHADLHAHDPHYWSSVVGAKALSRAAYDVLVELYPNEKDKWDKGHDRLNARIDSVKRLVDTMFANGKADKAFVIYHPSLSFFAQEFGLRQIVIEEDGKEPTAAHLRSVIDQARADGVRIVFIQPEFETRQAEDIAREIGARPVRINPLRSSWEEEILHIARTLAHER</sequence>
<evidence type="ECO:0000256" key="3">
    <source>
        <dbReference type="ARBA" id="ARBA00022729"/>
    </source>
</evidence>
<dbReference type="PANTHER" id="PTHR42953:SF3">
    <property type="entry name" value="HIGH-AFFINITY ZINC UPTAKE SYSTEM PROTEIN ZNUA"/>
    <property type="match status" value="1"/>
</dbReference>
<keyword evidence="3" id="KW-0732">Signal</keyword>
<dbReference type="PATRIC" id="fig|111105.18.peg.2245"/>
<dbReference type="PROSITE" id="PS51257">
    <property type="entry name" value="PROKAR_LIPOPROTEIN"/>
    <property type="match status" value="1"/>
</dbReference>
<dbReference type="Pfam" id="PF01297">
    <property type="entry name" value="ZnuA"/>
    <property type="match status" value="1"/>
</dbReference>
<dbReference type="GO" id="GO:0046872">
    <property type="term" value="F:metal ion binding"/>
    <property type="evidence" value="ECO:0007669"/>
    <property type="project" value="InterPro"/>
</dbReference>
<comment type="similarity">
    <text evidence="1">Belongs to the bacterial solute-binding protein 9 family.</text>
</comment>
<dbReference type="RefSeq" id="WP_018965476.1">
    <property type="nucleotide sequence ID" value="NZ_CALUCC010000081.1"/>
</dbReference>
<dbReference type="AlphaFoldDB" id="A0A0A2FBP0"/>